<dbReference type="AlphaFoldDB" id="A0A2K9DMB9"/>
<keyword evidence="1" id="KW-1133">Transmembrane helix</keyword>
<dbReference type="RefSeq" id="WP_016464914.1">
    <property type="nucleotide sequence ID" value="NZ_CP025299.1"/>
</dbReference>
<dbReference type="KEGG" id="mhos:CXR34_08705"/>
<protein>
    <submittedName>
        <fullName evidence="2">Uncharacterized protein</fullName>
    </submittedName>
</protein>
<evidence type="ECO:0000256" key="1">
    <source>
        <dbReference type="SAM" id="Phobius"/>
    </source>
</evidence>
<proteinExistence type="predicted"/>
<dbReference type="Proteomes" id="UP000233276">
    <property type="component" value="Chromosome"/>
</dbReference>
<sequence>MHRLRKAARAFAGIRRDEGGMTFLQLAALVIGPIVIGALALGILSAVRLGGDLTTMFTRDASMTQMVERMQLQLSSATAVDVTDEYSFTSKDQPSKRLAYYMPTPGMPAFCTTNSWSFVDKGDTRALVNVQQTHESDSCDSRVTGERRWELTGFAPDSHFTYTNASGRDLHYAGGAEGGVTASSNARPEGLFANEWAFSQPSIVDVNAEMNQVFGSTTVKYSAKTPLKQPRPGVVDTDLGQLGPPVIERSFRSGDVFRATLSALTVLDDPRTEIQWSWRQAQNVGATATSLPTESQWGTWQAWTTLNYFDATVLQGAKWQVQAKYRVVLSGRTAESEVVTMTWVRPIAAPAPPTVNIAHDAANKKATISSVPATCAPGTTAESRTRYYLNAGTWTSWAEGASQTISVPEGARITAAAQARCRTPYAVSEWSKSSAEKQSVQQIVTAPKIESIVATLEGPEWNLYGTLQASLSSCPADTTYAAGWVDRRNEDPAMATPNPSLKVTERPSYLSSLLIREGERYQGRIVAKCVSPYYSASPTASRDSAWVINPIKSQPTVTNVVSSIDSNQQARVTATIGTCPAWLSVRSHSINTQTNQPTSDGQWTTLTGNVDWVVLEIFQGSQFTAGAGARCVSSYTQGPENRVFDSAARVKPITTQPSLSAWWATTNPAWGFGNGTVGTTCPAGTSLQGYGQSAVDYEGWSAGSWSIGLPNGGNFTWDAGRWMNEGARFQAAFHVRCISGFAIGPQNGPYIAGTVRPITSTPWSDVSTGWATLYHYNPRGCPAGTSYQWAYQTQNSASGWSSWSDWMGAGSVGGYGTRSGNTPYGESLRGYVTMRCVSDFTQGSQVQAMTGWSGARPWPAPSTPGGLSVSGGVVRFCDNSGWSSAGISWSPSAYASYYGVYASWRNSLGGRSSKDFGTTGGTSMSLYAGGQVSGTLSVIASVTAYNSAGSSGTASISPSQAPGCVS</sequence>
<reference evidence="2 3" key="1">
    <citation type="submission" date="2017-12" db="EMBL/GenBank/DDBJ databases">
        <title>Isolation and characterization of estrogens degradatiion strain Microbacterium hominis SJTG1.</title>
        <authorList>
            <person name="Xiong W."/>
            <person name="Yin C."/>
            <person name="Zheng D."/>
            <person name="Liang R."/>
        </authorList>
    </citation>
    <scope>NUCLEOTIDE SEQUENCE [LARGE SCALE GENOMIC DNA]</scope>
    <source>
        <strain evidence="2 3">SJTG1</strain>
    </source>
</reference>
<feature type="transmembrane region" description="Helical" evidence="1">
    <location>
        <begin position="21"/>
        <end position="47"/>
    </location>
</feature>
<gene>
    <name evidence="2" type="ORF">CXR34_08705</name>
</gene>
<dbReference type="EMBL" id="CP025299">
    <property type="protein sequence ID" value="AUG29518.1"/>
    <property type="molecule type" value="Genomic_DNA"/>
</dbReference>
<evidence type="ECO:0000313" key="2">
    <source>
        <dbReference type="EMBL" id="AUG29518.1"/>
    </source>
</evidence>
<organism evidence="2 3">
    <name type="scientific">Microbacterium hominis</name>
    <dbReference type="NCBI Taxonomy" id="162426"/>
    <lineage>
        <taxon>Bacteria</taxon>
        <taxon>Bacillati</taxon>
        <taxon>Actinomycetota</taxon>
        <taxon>Actinomycetes</taxon>
        <taxon>Micrococcales</taxon>
        <taxon>Microbacteriaceae</taxon>
        <taxon>Microbacterium</taxon>
    </lineage>
</organism>
<name>A0A2K9DMB9_9MICO</name>
<accession>A0A2K9DMB9</accession>
<keyword evidence="1" id="KW-0472">Membrane</keyword>
<evidence type="ECO:0000313" key="3">
    <source>
        <dbReference type="Proteomes" id="UP000233276"/>
    </source>
</evidence>
<keyword evidence="1" id="KW-0812">Transmembrane</keyword>